<dbReference type="NCBIfam" id="NF033564">
    <property type="entry name" value="transpos_ISAs1"/>
    <property type="match status" value="1"/>
</dbReference>
<dbReference type="GO" id="GO:0006313">
    <property type="term" value="P:DNA transposition"/>
    <property type="evidence" value="ECO:0007669"/>
    <property type="project" value="InterPro"/>
</dbReference>
<dbReference type="PANTHER" id="PTHR30298:SF0">
    <property type="entry name" value="PROTEIN YBFL-RELATED"/>
    <property type="match status" value="1"/>
</dbReference>
<proteinExistence type="predicted"/>
<dbReference type="AlphaFoldDB" id="Q6XMU0"/>
<accession>Q6XMU0</accession>
<dbReference type="Pfam" id="PF13808">
    <property type="entry name" value="DDE_Tnp_1_assoc"/>
    <property type="match status" value="1"/>
</dbReference>
<gene>
    <name evidence="3" type="ORF">PBD2.206</name>
</gene>
<name>Q6XMU0_RHOER</name>
<protein>
    <submittedName>
        <fullName evidence="3">Putative transposase</fullName>
    </submittedName>
</protein>
<geneLocation type="plasmid" evidence="3">
    <name>pBD2</name>
</geneLocation>
<dbReference type="GO" id="GO:0004803">
    <property type="term" value="F:transposase activity"/>
    <property type="evidence" value="ECO:0007669"/>
    <property type="project" value="InterPro"/>
</dbReference>
<organism evidence="3">
    <name type="scientific">Rhodococcus erythropolis</name>
    <name type="common">Arthrobacter picolinophilus</name>
    <dbReference type="NCBI Taxonomy" id="1833"/>
    <lineage>
        <taxon>Bacteria</taxon>
        <taxon>Bacillati</taxon>
        <taxon>Actinomycetota</taxon>
        <taxon>Actinomycetes</taxon>
        <taxon>Mycobacteriales</taxon>
        <taxon>Nocardiaceae</taxon>
        <taxon>Rhodococcus</taxon>
        <taxon>Rhodococcus erythropolis group</taxon>
    </lineage>
</organism>
<dbReference type="InterPro" id="IPR051698">
    <property type="entry name" value="Transposase_11-like"/>
</dbReference>
<sequence>MCLTHPTIVHEESPMPAGTVSPIDPCLDQLTRWSGVVADDTQMPDLLTTLEAVPDPRARRGRRYRLPSLIAVALCAVSAGARSFYAIADWAAGVPRQVLQRCGIRFRVPSEATIRQVFGRVDGDALDRVLGRHLAARAGADTVRLAVAVDGKTIRGARIGKQAAPHLVAAVTHGDTVVLGQCRTADKSNEIPTVRRLLRGIDITGAVVTVDAMHTQKATARCLREQCRAEYVMIVKANQPGLLARVRDQPWEQVPVVWSDPVERGHGREEHRSYKILTVARGLRFPYAQQVIQIIRRRRVLGAGAWSTEVVYAICSLPCEQAPPKLLASWIRGHWHIENRIHYVRDVTFDEDRSAVRTGHGPQVMATLRNVVVGLHRRAGHSNIARACRRLAANPHHAVDLVLSA</sequence>
<evidence type="ECO:0000259" key="1">
    <source>
        <dbReference type="Pfam" id="PF01609"/>
    </source>
</evidence>
<dbReference type="InterPro" id="IPR002559">
    <property type="entry name" value="Transposase_11"/>
</dbReference>
<feature type="domain" description="H repeat-associated protein N-terminal" evidence="2">
    <location>
        <begin position="48"/>
        <end position="133"/>
    </location>
</feature>
<dbReference type="PANTHER" id="PTHR30298">
    <property type="entry name" value="H REPEAT-ASSOCIATED PREDICTED TRANSPOSASE"/>
    <property type="match status" value="1"/>
</dbReference>
<feature type="domain" description="Transposase IS4-like" evidence="1">
    <location>
        <begin position="144"/>
        <end position="370"/>
    </location>
</feature>
<reference evidence="3" key="1">
    <citation type="journal article" date="2003" name="J. Bacteriol.">
        <title>Complete nucleotide sequence and genetic organization of the 210-kilobase linear plasmid of Rhodococcus erythropolis BD2.</title>
        <authorList>
            <person name="Stecker C."/>
            <person name="Johann A."/>
            <person name="Herzberg C."/>
            <person name="Averhoff B."/>
            <person name="Gottschalk G."/>
        </authorList>
    </citation>
    <scope>NUCLEOTIDE SEQUENCE</scope>
    <source>
        <strain evidence="3">BD2</strain>
        <plasmid evidence="3">pBD2</plasmid>
    </source>
</reference>
<evidence type="ECO:0000313" key="3">
    <source>
        <dbReference type="EMBL" id="AAP74091.1"/>
    </source>
</evidence>
<dbReference type="InterPro" id="IPR032806">
    <property type="entry name" value="YbfD_N"/>
</dbReference>
<keyword evidence="3" id="KW-0614">Plasmid</keyword>
<dbReference type="EMBL" id="AY223810">
    <property type="protein sequence ID" value="AAP74091.1"/>
    <property type="molecule type" value="Genomic_DNA"/>
</dbReference>
<dbReference type="Pfam" id="PF01609">
    <property type="entry name" value="DDE_Tnp_1"/>
    <property type="match status" value="1"/>
</dbReference>
<dbReference type="GO" id="GO:0003677">
    <property type="term" value="F:DNA binding"/>
    <property type="evidence" value="ECO:0007669"/>
    <property type="project" value="InterPro"/>
</dbReference>
<evidence type="ECO:0000259" key="2">
    <source>
        <dbReference type="Pfam" id="PF13808"/>
    </source>
</evidence>
<dbReference type="InterPro" id="IPR047647">
    <property type="entry name" value="ISAs1_transpos"/>
</dbReference>